<dbReference type="Proteomes" id="UP000230423">
    <property type="component" value="Unassembled WGS sequence"/>
</dbReference>
<organism evidence="2 3">
    <name type="scientific">Teladorsagia circumcincta</name>
    <name type="common">Brown stomach worm</name>
    <name type="synonym">Ostertagia circumcincta</name>
    <dbReference type="NCBI Taxonomy" id="45464"/>
    <lineage>
        <taxon>Eukaryota</taxon>
        <taxon>Metazoa</taxon>
        <taxon>Ecdysozoa</taxon>
        <taxon>Nematoda</taxon>
        <taxon>Chromadorea</taxon>
        <taxon>Rhabditida</taxon>
        <taxon>Rhabditina</taxon>
        <taxon>Rhabditomorpha</taxon>
        <taxon>Strongyloidea</taxon>
        <taxon>Trichostrongylidae</taxon>
        <taxon>Teladorsagia</taxon>
    </lineage>
</organism>
<evidence type="ECO:0000313" key="3">
    <source>
        <dbReference type="Proteomes" id="UP000230423"/>
    </source>
</evidence>
<dbReference type="PANTHER" id="PTHR31024">
    <property type="entry name" value="C-TYPE LECTIN"/>
    <property type="match status" value="1"/>
</dbReference>
<protein>
    <recommendedName>
        <fullName evidence="1">VWFA domain-containing protein</fullName>
    </recommendedName>
</protein>
<evidence type="ECO:0000259" key="1">
    <source>
        <dbReference type="PROSITE" id="PS50234"/>
    </source>
</evidence>
<feature type="non-terminal residue" evidence="2">
    <location>
        <position position="1"/>
    </location>
</feature>
<dbReference type="InterPro" id="IPR002035">
    <property type="entry name" value="VWF_A"/>
</dbReference>
<dbReference type="PANTHER" id="PTHR31024:SF3">
    <property type="entry name" value="C-TYPE LECTIN-RELATED"/>
    <property type="match status" value="1"/>
</dbReference>
<dbReference type="InterPro" id="IPR036465">
    <property type="entry name" value="vWFA_dom_sf"/>
</dbReference>
<dbReference type="OrthoDB" id="5787264at2759"/>
<name>A0A2G9U863_TELCI</name>
<proteinExistence type="predicted"/>
<dbReference type="Gene3D" id="3.40.50.410">
    <property type="entry name" value="von Willebrand factor, type A domain"/>
    <property type="match status" value="1"/>
</dbReference>
<dbReference type="PROSITE" id="PS50234">
    <property type="entry name" value="VWFA"/>
    <property type="match status" value="1"/>
</dbReference>
<feature type="domain" description="VWFA" evidence="1">
    <location>
        <begin position="153"/>
        <end position="222"/>
    </location>
</feature>
<sequence length="363" mass="40160">FIQVCHAVYSNCYTTNYTKYSCKRRVMILIDGTPPKESILRRVHSNVYNEYPNEALEKLDAVTDFANLAICGGHGIHNKRTTAATIPKPAMTATTAPGPTDIPPSLTTITTAVKSTAEPTSTTTVRSTIKHITTTRSPKATSCDCSPESVWLDIFILMDASVHMTLNGIESATDYMMSAFAKMTIGQGERFQTRVGVIRYATNVKLIADLNVYKSTADYTSATDLSDLDISMAKETGTNIEGSNPELKQDWIFKKKVIEYVQEHGITVPMLQKLASPNFSLTTEKKDGSELHAQELRQLLCEANCFCKKNWMPFNTNKWNAPYGGCYYKSPANAVQYCSVASNIGVLSCTRNIGVDDIMMFKL</sequence>
<reference evidence="2 3" key="1">
    <citation type="submission" date="2015-09" db="EMBL/GenBank/DDBJ databases">
        <title>Draft genome of the parasitic nematode Teladorsagia circumcincta isolate WARC Sus (inbred).</title>
        <authorList>
            <person name="Mitreva M."/>
        </authorList>
    </citation>
    <scope>NUCLEOTIDE SEQUENCE [LARGE SCALE GENOMIC DNA]</scope>
    <source>
        <strain evidence="2 3">S</strain>
    </source>
</reference>
<dbReference type="AlphaFoldDB" id="A0A2G9U863"/>
<keyword evidence="3" id="KW-1185">Reference proteome</keyword>
<evidence type="ECO:0000313" key="2">
    <source>
        <dbReference type="EMBL" id="PIO66446.1"/>
    </source>
</evidence>
<gene>
    <name evidence="2" type="ORF">TELCIR_11840</name>
</gene>
<dbReference type="EMBL" id="KZ348259">
    <property type="protein sequence ID" value="PIO66446.1"/>
    <property type="molecule type" value="Genomic_DNA"/>
</dbReference>
<dbReference type="Pfam" id="PF00092">
    <property type="entry name" value="VWA"/>
    <property type="match status" value="1"/>
</dbReference>
<accession>A0A2G9U863</accession>
<dbReference type="SUPFAM" id="SSF53300">
    <property type="entry name" value="vWA-like"/>
    <property type="match status" value="1"/>
</dbReference>